<gene>
    <name evidence="13" type="primary">LOC108703531</name>
</gene>
<evidence type="ECO:0000256" key="8">
    <source>
        <dbReference type="SAM" id="MobiDB-lite"/>
    </source>
</evidence>
<organism evidence="12 13">
    <name type="scientific">Xenopus laevis</name>
    <name type="common">African clawed frog</name>
    <dbReference type="NCBI Taxonomy" id="8355"/>
    <lineage>
        <taxon>Eukaryota</taxon>
        <taxon>Metazoa</taxon>
        <taxon>Chordata</taxon>
        <taxon>Craniata</taxon>
        <taxon>Vertebrata</taxon>
        <taxon>Euteleostomi</taxon>
        <taxon>Amphibia</taxon>
        <taxon>Batrachia</taxon>
        <taxon>Anura</taxon>
        <taxon>Pipoidea</taxon>
        <taxon>Pipidae</taxon>
        <taxon>Xenopodinae</taxon>
        <taxon>Xenopus</taxon>
        <taxon>Xenopus</taxon>
    </lineage>
</organism>
<feature type="domain" description="Ig-like" evidence="11">
    <location>
        <begin position="145"/>
        <end position="254"/>
    </location>
</feature>
<dbReference type="InterPro" id="IPR051036">
    <property type="entry name" value="SIGLEC"/>
</dbReference>
<dbReference type="SUPFAM" id="SSF48726">
    <property type="entry name" value="Immunoglobulin"/>
    <property type="match status" value="3"/>
</dbReference>
<feature type="chain" id="PRO_5035294117" evidence="10">
    <location>
        <begin position="20"/>
        <end position="522"/>
    </location>
</feature>
<dbReference type="GO" id="GO:0007155">
    <property type="term" value="P:cell adhesion"/>
    <property type="evidence" value="ECO:0007669"/>
    <property type="project" value="UniProtKB-KW"/>
</dbReference>
<keyword evidence="6 9" id="KW-0472">Membrane</keyword>
<protein>
    <submittedName>
        <fullName evidence="13">Uncharacterized protein LOC108703531</fullName>
    </submittedName>
</protein>
<dbReference type="Proteomes" id="UP000186698">
    <property type="component" value="Chromosome 3S"/>
</dbReference>
<dbReference type="OrthoDB" id="9908468at2759"/>
<evidence type="ECO:0000313" key="13">
    <source>
        <dbReference type="RefSeq" id="XP_018095191.1"/>
    </source>
</evidence>
<keyword evidence="3" id="KW-0430">Lectin</keyword>
<evidence type="ECO:0000256" key="2">
    <source>
        <dbReference type="ARBA" id="ARBA00022692"/>
    </source>
</evidence>
<keyword evidence="10" id="KW-0732">Signal</keyword>
<dbReference type="PANTHER" id="PTHR12035">
    <property type="entry name" value="SIALIC ACID BINDING IMMUNOGLOBULIN-LIKE LECTIN"/>
    <property type="match status" value="1"/>
</dbReference>
<dbReference type="KEGG" id="xla:108703531"/>
<dbReference type="SMART" id="SM00409">
    <property type="entry name" value="IG"/>
    <property type="match status" value="3"/>
</dbReference>
<evidence type="ECO:0000256" key="10">
    <source>
        <dbReference type="SAM" id="SignalP"/>
    </source>
</evidence>
<name>A0A8J0U599_XENLA</name>
<dbReference type="GO" id="GO:0030246">
    <property type="term" value="F:carbohydrate binding"/>
    <property type="evidence" value="ECO:0007669"/>
    <property type="project" value="UniProtKB-KW"/>
</dbReference>
<feature type="transmembrane region" description="Helical" evidence="9">
    <location>
        <begin position="384"/>
        <end position="406"/>
    </location>
</feature>
<dbReference type="AlphaFoldDB" id="A0A8J0U599"/>
<keyword evidence="2 9" id="KW-0812">Transmembrane</keyword>
<feature type="domain" description="Ig-like" evidence="11">
    <location>
        <begin position="22"/>
        <end position="131"/>
    </location>
</feature>
<dbReference type="PROSITE" id="PS50835">
    <property type="entry name" value="IG_LIKE"/>
    <property type="match status" value="3"/>
</dbReference>
<dbReference type="GO" id="GO:0005886">
    <property type="term" value="C:plasma membrane"/>
    <property type="evidence" value="ECO:0007669"/>
    <property type="project" value="TreeGrafter"/>
</dbReference>
<feature type="signal peptide" evidence="10">
    <location>
        <begin position="1"/>
        <end position="19"/>
    </location>
</feature>
<accession>A0A8J0U599</accession>
<keyword evidence="12" id="KW-1185">Reference proteome</keyword>
<evidence type="ECO:0000256" key="6">
    <source>
        <dbReference type="ARBA" id="ARBA00023136"/>
    </source>
</evidence>
<sequence length="522" mass="58523">MNLLLTLFLLWTCHGGIHSKNPYCTIQTGSVRVSEGDNVIIPCRFSYPGDRRDRSISLRVYWRAATSRTCGQNTFIYNHTENYVHGNYTGRISLEGNPKEQNVVSLRIQWIRRTDGPMFCCRLEPEDKELKPWQNIQGTFIQLSDEFSVQQVDTIPAIEGETTVIPCIVHSATEEIREVTWSWGDSLTCNNNPNIVRWTEENGSQKQRDFSLVDFPRDVSLRIEGAAPSHRKHYCCEVKVGNKTAQSDHGTELAVAASEPSVGFSVTQSSELTVQSGDSASISCSFSPNRDPLWVGVYWRVGNLTGPFAYHPSQEMVHPMYKGRTELRRETDLYIRNVQEADNNTSYYCFVILRFCEDLNIFSTETIYGTGTRQLVTDSAPPGWVIPVVLSLIALLLLLVGTLTCLRIKGKICISHSKGQEVNISLTTDARSPTNHFLGTVAPEQNRNPQSQTDREESSGVLYSHINHKNHRNKEEKENSIAKSEEGSSVLYAVVGRADHGAVYATVQKNNISALSSTLHSQ</sequence>
<dbReference type="GeneID" id="108703531"/>
<feature type="domain" description="Ig-like" evidence="11">
    <location>
        <begin position="260"/>
        <end position="351"/>
    </location>
</feature>
<evidence type="ECO:0000259" key="11">
    <source>
        <dbReference type="PROSITE" id="PS50835"/>
    </source>
</evidence>
<dbReference type="Gene3D" id="2.60.40.10">
    <property type="entry name" value="Immunoglobulins"/>
    <property type="match status" value="3"/>
</dbReference>
<evidence type="ECO:0000256" key="9">
    <source>
        <dbReference type="SAM" id="Phobius"/>
    </source>
</evidence>
<evidence type="ECO:0000256" key="7">
    <source>
        <dbReference type="ARBA" id="ARBA00038361"/>
    </source>
</evidence>
<dbReference type="PANTHER" id="PTHR12035:SF125">
    <property type="entry name" value="SIALIC ACID-BINDING IG-LIKE LECTIN 5"/>
    <property type="match status" value="1"/>
</dbReference>
<evidence type="ECO:0000256" key="4">
    <source>
        <dbReference type="ARBA" id="ARBA00022889"/>
    </source>
</evidence>
<dbReference type="InterPro" id="IPR007110">
    <property type="entry name" value="Ig-like_dom"/>
</dbReference>
<dbReference type="GO" id="GO:0033691">
    <property type="term" value="F:sialic acid binding"/>
    <property type="evidence" value="ECO:0007669"/>
    <property type="project" value="TreeGrafter"/>
</dbReference>
<reference evidence="12" key="1">
    <citation type="submission" date="2024-06" db="UniProtKB">
        <authorList>
            <consortium name="RefSeq"/>
        </authorList>
    </citation>
    <scope>NUCLEOTIDE SEQUENCE [LARGE SCALE GENOMIC DNA]</scope>
    <source>
        <strain evidence="12">J_2021</strain>
    </source>
</reference>
<comment type="subcellular location">
    <subcellularLocation>
        <location evidence="1">Membrane</location>
        <topology evidence="1">Single-pass membrane protein</topology>
    </subcellularLocation>
</comment>
<comment type="similarity">
    <text evidence="7">Belongs to the immunoglobulin superfamily. SIGLEC (sialic acid binding Ig-like lectin) family.</text>
</comment>
<dbReference type="InterPro" id="IPR013783">
    <property type="entry name" value="Ig-like_fold"/>
</dbReference>
<dbReference type="InterPro" id="IPR003599">
    <property type="entry name" value="Ig_sub"/>
</dbReference>
<dbReference type="Pfam" id="PF07686">
    <property type="entry name" value="V-set"/>
    <property type="match status" value="2"/>
</dbReference>
<feature type="region of interest" description="Disordered" evidence="8">
    <location>
        <begin position="435"/>
        <end position="483"/>
    </location>
</feature>
<dbReference type="RefSeq" id="XP_018095191.1">
    <property type="nucleotide sequence ID" value="XM_018239702.2"/>
</dbReference>
<keyword evidence="4" id="KW-0130">Cell adhesion</keyword>
<dbReference type="InterPro" id="IPR013106">
    <property type="entry name" value="Ig_V-set"/>
</dbReference>
<evidence type="ECO:0000256" key="5">
    <source>
        <dbReference type="ARBA" id="ARBA00022989"/>
    </source>
</evidence>
<reference evidence="13" key="2">
    <citation type="submission" date="2025-08" db="UniProtKB">
        <authorList>
            <consortium name="RefSeq"/>
        </authorList>
    </citation>
    <scope>IDENTIFICATION</scope>
    <source>
        <strain evidence="13">J_2021</strain>
        <tissue evidence="13">Erythrocytes</tissue>
    </source>
</reference>
<keyword evidence="5 9" id="KW-1133">Transmembrane helix</keyword>
<feature type="compositionally biased region" description="Polar residues" evidence="8">
    <location>
        <begin position="435"/>
        <end position="452"/>
    </location>
</feature>
<dbReference type="InterPro" id="IPR036179">
    <property type="entry name" value="Ig-like_dom_sf"/>
</dbReference>
<proteinExistence type="inferred from homology"/>
<evidence type="ECO:0000256" key="1">
    <source>
        <dbReference type="ARBA" id="ARBA00004167"/>
    </source>
</evidence>
<evidence type="ECO:0000256" key="3">
    <source>
        <dbReference type="ARBA" id="ARBA00022734"/>
    </source>
</evidence>
<feature type="compositionally biased region" description="Basic and acidic residues" evidence="8">
    <location>
        <begin position="473"/>
        <end position="483"/>
    </location>
</feature>
<evidence type="ECO:0000313" key="12">
    <source>
        <dbReference type="Proteomes" id="UP000186698"/>
    </source>
</evidence>